<dbReference type="EMBL" id="QNRR01000002">
    <property type="protein sequence ID" value="RBP46541.1"/>
    <property type="molecule type" value="Genomic_DNA"/>
</dbReference>
<comment type="caution">
    <text evidence="1">The sequence shown here is derived from an EMBL/GenBank/DDBJ whole genome shotgun (WGS) entry which is preliminary data.</text>
</comment>
<evidence type="ECO:0000313" key="2">
    <source>
        <dbReference type="Proteomes" id="UP000253426"/>
    </source>
</evidence>
<dbReference type="AlphaFoldDB" id="A0A366HS85"/>
<gene>
    <name evidence="1" type="ORF">DES53_102932</name>
</gene>
<keyword evidence="2" id="KW-1185">Reference proteome</keyword>
<name>A0A366HS85_9BACT</name>
<protein>
    <submittedName>
        <fullName evidence="1">Uncharacterized protein</fullName>
    </submittedName>
</protein>
<evidence type="ECO:0000313" key="1">
    <source>
        <dbReference type="EMBL" id="RBP46541.1"/>
    </source>
</evidence>
<reference evidence="1 2" key="1">
    <citation type="submission" date="2018-06" db="EMBL/GenBank/DDBJ databases">
        <title>Genomic Encyclopedia of Type Strains, Phase IV (KMG-IV): sequencing the most valuable type-strain genomes for metagenomic binning, comparative biology and taxonomic classification.</title>
        <authorList>
            <person name="Goeker M."/>
        </authorList>
    </citation>
    <scope>NUCLEOTIDE SEQUENCE [LARGE SCALE GENOMIC DNA]</scope>
    <source>
        <strain evidence="1 2">DSM 25532</strain>
    </source>
</reference>
<accession>A0A366HS85</accession>
<dbReference type="RefSeq" id="WP_113958046.1">
    <property type="nucleotide sequence ID" value="NZ_QNRR01000002.1"/>
</dbReference>
<dbReference type="Proteomes" id="UP000253426">
    <property type="component" value="Unassembled WGS sequence"/>
</dbReference>
<sequence length="287" mass="31648">MAEGKKYPLPTRAQLEAYIEQEGRTAGSLIAGFMLSTETVPWLEEAAERHPDDPRVSAMMLMVARGLKQPTDEWVRRMQENDPKNSLGWCNAALDAFKAGDVESGLDALEGAASRGRPHMYPQEISSEVTKACKSAGFDSLYAETLGMAHLPIGQISVLMELAQHMKTGPAEAKGPAIESLLALTQSLKKPTERAGLVEKLISSSIERTIVNSSEWYEEMPGLDMTAAELQERNSTERAATSALIKEHRRLLPTLSDTEMKQYLRRIAVEGEFNAMQWVVQTKGGNQ</sequence>
<proteinExistence type="predicted"/>
<organism evidence="1 2">
    <name type="scientific">Roseimicrobium gellanilyticum</name>
    <dbReference type="NCBI Taxonomy" id="748857"/>
    <lineage>
        <taxon>Bacteria</taxon>
        <taxon>Pseudomonadati</taxon>
        <taxon>Verrucomicrobiota</taxon>
        <taxon>Verrucomicrobiia</taxon>
        <taxon>Verrucomicrobiales</taxon>
        <taxon>Verrucomicrobiaceae</taxon>
        <taxon>Roseimicrobium</taxon>
    </lineage>
</organism>